<dbReference type="EMBL" id="CAMKVN010003448">
    <property type="protein sequence ID" value="CAI2184763.1"/>
    <property type="molecule type" value="Genomic_DNA"/>
</dbReference>
<gene>
    <name evidence="1" type="ORF">FWILDA_LOCUS11738</name>
</gene>
<keyword evidence="2" id="KW-1185">Reference proteome</keyword>
<dbReference type="OrthoDB" id="2369376at2759"/>
<comment type="caution">
    <text evidence="1">The sequence shown here is derived from an EMBL/GenBank/DDBJ whole genome shotgun (WGS) entry which is preliminary data.</text>
</comment>
<evidence type="ECO:0000313" key="1">
    <source>
        <dbReference type="EMBL" id="CAI2184763.1"/>
    </source>
</evidence>
<organism evidence="1 2">
    <name type="scientific">Funneliformis geosporum</name>
    <dbReference type="NCBI Taxonomy" id="1117311"/>
    <lineage>
        <taxon>Eukaryota</taxon>
        <taxon>Fungi</taxon>
        <taxon>Fungi incertae sedis</taxon>
        <taxon>Mucoromycota</taxon>
        <taxon>Glomeromycotina</taxon>
        <taxon>Glomeromycetes</taxon>
        <taxon>Glomerales</taxon>
        <taxon>Glomeraceae</taxon>
        <taxon>Funneliformis</taxon>
    </lineage>
</organism>
<name>A0A9W4SX52_9GLOM</name>
<reference evidence="1" key="1">
    <citation type="submission" date="2022-08" db="EMBL/GenBank/DDBJ databases">
        <authorList>
            <person name="Kallberg Y."/>
            <person name="Tangrot J."/>
            <person name="Rosling A."/>
        </authorList>
    </citation>
    <scope>NUCLEOTIDE SEQUENCE</scope>
    <source>
        <strain evidence="1">Wild A</strain>
    </source>
</reference>
<dbReference type="AlphaFoldDB" id="A0A9W4SX52"/>
<accession>A0A9W4SX52</accession>
<protein>
    <submittedName>
        <fullName evidence="1">12291_t:CDS:1</fullName>
    </submittedName>
</protein>
<evidence type="ECO:0000313" key="2">
    <source>
        <dbReference type="Proteomes" id="UP001153678"/>
    </source>
</evidence>
<sequence length="52" mass="6015">MDFFVICVLKEAKTIISDKIVKVSLVSLAESFQFHDIFNVATNEQFENYDVQ</sequence>
<feature type="non-terminal residue" evidence="1">
    <location>
        <position position="52"/>
    </location>
</feature>
<dbReference type="Proteomes" id="UP001153678">
    <property type="component" value="Unassembled WGS sequence"/>
</dbReference>
<proteinExistence type="predicted"/>